<organism evidence="2 3">
    <name type="scientific">Colletotrichum scovillei</name>
    <dbReference type="NCBI Taxonomy" id="1209932"/>
    <lineage>
        <taxon>Eukaryota</taxon>
        <taxon>Fungi</taxon>
        <taxon>Dikarya</taxon>
        <taxon>Ascomycota</taxon>
        <taxon>Pezizomycotina</taxon>
        <taxon>Sordariomycetes</taxon>
        <taxon>Hypocreomycetidae</taxon>
        <taxon>Glomerellales</taxon>
        <taxon>Glomerellaceae</taxon>
        <taxon>Colletotrichum</taxon>
        <taxon>Colletotrichum acutatum species complex</taxon>
    </lineage>
</organism>
<feature type="region of interest" description="Disordered" evidence="1">
    <location>
        <begin position="45"/>
        <end position="66"/>
    </location>
</feature>
<comment type="caution">
    <text evidence="2">The sequence shown here is derived from an EMBL/GenBank/DDBJ whole genome shotgun (WGS) entry which is preliminary data.</text>
</comment>
<sequence>MDTARDSGGRVIIIRPLPKLWQVSECGLAGSSAIAPVLPHGWQEVNDERSALQQQSVSQPHSNTGY</sequence>
<proteinExistence type="predicted"/>
<name>A0A9P7QZG6_9PEZI</name>
<protein>
    <submittedName>
        <fullName evidence="2">Uncharacterized protein</fullName>
    </submittedName>
</protein>
<accession>A0A9P7QZG6</accession>
<keyword evidence="3" id="KW-1185">Reference proteome</keyword>
<evidence type="ECO:0000313" key="2">
    <source>
        <dbReference type="EMBL" id="KAG7045404.1"/>
    </source>
</evidence>
<reference evidence="2" key="1">
    <citation type="submission" date="2021-05" db="EMBL/GenBank/DDBJ databases">
        <title>Comparative genomics of three Colletotrichum scovillei strains and genetic complementation revealed genes involved fungal growth and virulence on chili pepper.</title>
        <authorList>
            <person name="Hsieh D.-K."/>
            <person name="Chuang S.-C."/>
            <person name="Chen C.-Y."/>
            <person name="Chao Y.-T."/>
            <person name="Lu M.-Y.J."/>
            <person name="Lee M.-H."/>
            <person name="Shih M.-C."/>
        </authorList>
    </citation>
    <scope>NUCLEOTIDE SEQUENCE</scope>
    <source>
        <strain evidence="2">Coll-153</strain>
    </source>
</reference>
<feature type="compositionally biased region" description="Polar residues" evidence="1">
    <location>
        <begin position="51"/>
        <end position="66"/>
    </location>
</feature>
<evidence type="ECO:0000256" key="1">
    <source>
        <dbReference type="SAM" id="MobiDB-lite"/>
    </source>
</evidence>
<dbReference type="EMBL" id="JAESDN010000009">
    <property type="protein sequence ID" value="KAG7045404.1"/>
    <property type="molecule type" value="Genomic_DNA"/>
</dbReference>
<gene>
    <name evidence="2" type="ORF">JMJ77_009487</name>
</gene>
<dbReference type="Proteomes" id="UP000699042">
    <property type="component" value="Unassembled WGS sequence"/>
</dbReference>
<dbReference type="AlphaFoldDB" id="A0A9P7QZG6"/>
<evidence type="ECO:0000313" key="3">
    <source>
        <dbReference type="Proteomes" id="UP000699042"/>
    </source>
</evidence>